<organism evidence="1 3">
    <name type="scientific">Cucumis melo var. makuwa</name>
    <name type="common">Oriental melon</name>
    <dbReference type="NCBI Taxonomy" id="1194695"/>
    <lineage>
        <taxon>Eukaryota</taxon>
        <taxon>Viridiplantae</taxon>
        <taxon>Streptophyta</taxon>
        <taxon>Embryophyta</taxon>
        <taxon>Tracheophyta</taxon>
        <taxon>Spermatophyta</taxon>
        <taxon>Magnoliopsida</taxon>
        <taxon>eudicotyledons</taxon>
        <taxon>Gunneridae</taxon>
        <taxon>Pentapetalae</taxon>
        <taxon>rosids</taxon>
        <taxon>fabids</taxon>
        <taxon>Cucurbitales</taxon>
        <taxon>Cucurbitaceae</taxon>
        <taxon>Benincaseae</taxon>
        <taxon>Cucumis</taxon>
    </lineage>
</organism>
<dbReference type="Proteomes" id="UP000321947">
    <property type="component" value="Unassembled WGS sequence"/>
</dbReference>
<protein>
    <submittedName>
        <fullName evidence="1">Ty1-copia retrotransposon protein</fullName>
    </submittedName>
</protein>
<dbReference type="EMBL" id="SSTE01008633">
    <property type="protein sequence ID" value="KAA0054955.1"/>
    <property type="molecule type" value="Genomic_DNA"/>
</dbReference>
<reference evidence="3 4" key="1">
    <citation type="submission" date="2019-08" db="EMBL/GenBank/DDBJ databases">
        <title>Draft genome sequences of two oriental melons (Cucumis melo L. var makuwa).</title>
        <authorList>
            <person name="Kwon S.-Y."/>
        </authorList>
    </citation>
    <scope>NUCLEOTIDE SEQUENCE [LARGE SCALE GENOMIC DNA]</scope>
    <source>
        <strain evidence="4">cv. Chang Bougi</strain>
        <strain evidence="3">cv. SW 3</strain>
        <tissue evidence="1">Leaf</tissue>
    </source>
</reference>
<accession>A0A5A7UMV1</accession>
<evidence type="ECO:0000313" key="1">
    <source>
        <dbReference type="EMBL" id="KAA0054955.1"/>
    </source>
</evidence>
<sequence>METEKRNREQERYQTGPWCLESVESGILEGDKVVLTKNGEFIDEDPKTYQEALNSVESIRTLYDASKHLKKNKGDSVSQFEYAKIIGGVMYLMNYTRPDIANAVSRLSRYKHNPDKYHWDALRHLLRSLKGKINYCFHFNKFPTVLEGYCEANWVIDNDGVNSTSGSTMEYEFIALELVGQEVKWIKSLLGDVPLWGTCVSVSIQCDSQAAIAATPSPSFNFFFFSVQHTTAAASNFLLLLRRPAVAYRRASFRPPHSREVQPLRDLCLIITPVDPPTRSVFVCKVRQPCVVEHDLRRVFSLPLSVNCRTSQSLSVLRPSRPRKT</sequence>
<dbReference type="OrthoDB" id="1645289at2759"/>
<dbReference type="STRING" id="1194695.A0A5A7UMV1"/>
<dbReference type="EMBL" id="SSTD01004900">
    <property type="protein sequence ID" value="TYK22744.1"/>
    <property type="molecule type" value="Genomic_DNA"/>
</dbReference>
<dbReference type="PANTHER" id="PTHR11439">
    <property type="entry name" value="GAG-POL-RELATED RETROTRANSPOSON"/>
    <property type="match status" value="1"/>
</dbReference>
<dbReference type="AlphaFoldDB" id="A0A5A7UMV1"/>
<name>A0A5A7UMV1_CUCMM</name>
<comment type="caution">
    <text evidence="1">The sequence shown here is derived from an EMBL/GenBank/DDBJ whole genome shotgun (WGS) entry which is preliminary data.</text>
</comment>
<evidence type="ECO:0000313" key="3">
    <source>
        <dbReference type="Proteomes" id="UP000321393"/>
    </source>
</evidence>
<dbReference type="Proteomes" id="UP000321393">
    <property type="component" value="Unassembled WGS sequence"/>
</dbReference>
<dbReference type="PANTHER" id="PTHR11439:SF440">
    <property type="entry name" value="INTEGRASE CATALYTIC DOMAIN-CONTAINING PROTEIN"/>
    <property type="match status" value="1"/>
</dbReference>
<gene>
    <name evidence="2" type="ORF">E5676_scaffold1163G00740</name>
    <name evidence="1" type="ORF">E6C27_scaffold43052G00980</name>
</gene>
<proteinExistence type="predicted"/>
<evidence type="ECO:0000313" key="2">
    <source>
        <dbReference type="EMBL" id="TYK22744.1"/>
    </source>
</evidence>
<evidence type="ECO:0000313" key="4">
    <source>
        <dbReference type="Proteomes" id="UP000321947"/>
    </source>
</evidence>